<dbReference type="GO" id="GO:0005737">
    <property type="term" value="C:cytoplasm"/>
    <property type="evidence" value="ECO:0007669"/>
    <property type="project" value="InterPro"/>
</dbReference>
<name>A0A6P6RR20_9EIME</name>
<reference evidence="4" key="1">
    <citation type="submission" date="2025-08" db="UniProtKB">
        <authorList>
            <consortium name="RefSeq"/>
        </authorList>
    </citation>
    <scope>IDENTIFICATION</scope>
</reference>
<sequence length="705" mass="77158">MQPHDTVLPAAAARGVFGAEAQRGCAEAPQYAHRQAVFKGHPSAQANRQKRMELNDMLRSESRVDLLRRLREEAERELLLQQEILEQEPEDIPQRPLYRKKTSYRRRTPDAPTNPSTECMDSRPLQQLIAHPQAIYEIPHEFESGEFMVALRPEGQSCLLLLQNGRGHLYGKTGRPLFRVQCSSKWKSATSVLAASACTAPCGVSGALLEPHGDPYSLPLGVDMLQGELENEHYFAVPPQEKQRLLLLRSRPFDVSLYGSADADRCSAHAALAALPAESSFSWPPQGSLFPPEDGQRGSQKSHQREQQRHLPVLHLPAGMLSKGLTLLECILCPYTSANMQHFSTCYATDQEKAAANAAAATAPAAAGGGSTAESPLWKVLFVVDVLFLGGLMLGHCEFEIEEKPHMFAPLQLLPFVEASSSHLQTLAAGPFVYPPDGFVFQHKLAPHTGGTHPLVLCWRDERISRFPLDEKNVRQSAVDTFLLVHPNGEICSSEGFVVVQVDPHEFGIAGLTHPPCRARDALIYKRISSLRGLFPSYLDAPSSVAPVAAGWNDWEAASHTARARVICGARASEVADLDLETKRFRWVARGAAHTQGCRTQRERLMEVDATSLDGEAAAAEPENTGGVAEGELAAKIVAALPEEAAAPNPIADRAQGDSGANRPHHQRVPKDKCPDSFAKLADQWLRMQGTHPVTFEVLCEKCPP</sequence>
<feature type="coiled-coil region" evidence="1">
    <location>
        <begin position="57"/>
        <end position="87"/>
    </location>
</feature>
<proteinExistence type="predicted"/>
<keyword evidence="3" id="KW-1185">Reference proteome</keyword>
<organism evidence="3 4">
    <name type="scientific">Cyclospora cayetanensis</name>
    <dbReference type="NCBI Taxonomy" id="88456"/>
    <lineage>
        <taxon>Eukaryota</taxon>
        <taxon>Sar</taxon>
        <taxon>Alveolata</taxon>
        <taxon>Apicomplexa</taxon>
        <taxon>Conoidasida</taxon>
        <taxon>Coccidia</taxon>
        <taxon>Eucoccidiorida</taxon>
        <taxon>Eimeriorina</taxon>
        <taxon>Eimeriidae</taxon>
        <taxon>Cyclospora</taxon>
    </lineage>
</organism>
<feature type="compositionally biased region" description="Basic residues" evidence="2">
    <location>
        <begin position="97"/>
        <end position="106"/>
    </location>
</feature>
<keyword evidence="1" id="KW-0175">Coiled coil</keyword>
<feature type="region of interest" description="Disordered" evidence="2">
    <location>
        <begin position="279"/>
        <end position="308"/>
    </location>
</feature>
<feature type="region of interest" description="Disordered" evidence="2">
    <location>
        <begin position="90"/>
        <end position="120"/>
    </location>
</feature>
<dbReference type="Gene3D" id="3.30.470.30">
    <property type="entry name" value="DNA ligase/mRNA capping enzyme"/>
    <property type="match status" value="2"/>
</dbReference>
<dbReference type="GO" id="GO:0061015">
    <property type="term" value="P:snRNA import into nucleus"/>
    <property type="evidence" value="ECO:0007669"/>
    <property type="project" value="InterPro"/>
</dbReference>
<evidence type="ECO:0000313" key="4">
    <source>
        <dbReference type="RefSeq" id="XP_026190009.1"/>
    </source>
</evidence>
<dbReference type="OrthoDB" id="10003593at2759"/>
<dbReference type="InterPro" id="IPR017336">
    <property type="entry name" value="Snurportin-1"/>
</dbReference>
<dbReference type="PANTHER" id="PTHR13403">
    <property type="entry name" value="SNURPORTIN1 RNUT1 PROTEIN RNA, U TRANSPORTER 1"/>
    <property type="match status" value="1"/>
</dbReference>
<dbReference type="GO" id="GO:0005634">
    <property type="term" value="C:nucleus"/>
    <property type="evidence" value="ECO:0007669"/>
    <property type="project" value="InterPro"/>
</dbReference>
<dbReference type="AlphaFoldDB" id="A0A6P6RR20"/>
<dbReference type="PANTHER" id="PTHR13403:SF6">
    <property type="entry name" value="SNURPORTIN-1"/>
    <property type="match status" value="1"/>
</dbReference>
<accession>A0A6P6RR20</accession>
<feature type="region of interest" description="Disordered" evidence="2">
    <location>
        <begin position="650"/>
        <end position="675"/>
    </location>
</feature>
<evidence type="ECO:0000313" key="3">
    <source>
        <dbReference type="Proteomes" id="UP000515125"/>
    </source>
</evidence>
<protein>
    <submittedName>
        <fullName evidence="4">Uncharacterized protein LOC34624587</fullName>
    </submittedName>
</protein>
<evidence type="ECO:0000256" key="2">
    <source>
        <dbReference type="SAM" id="MobiDB-lite"/>
    </source>
</evidence>
<dbReference type="GeneID" id="34624587"/>
<dbReference type="RefSeq" id="XP_026190009.1">
    <property type="nucleotide sequence ID" value="XM_026334224.1"/>
</dbReference>
<evidence type="ECO:0000256" key="1">
    <source>
        <dbReference type="SAM" id="Coils"/>
    </source>
</evidence>
<dbReference type="Proteomes" id="UP000515125">
    <property type="component" value="Unplaced"/>
</dbReference>
<gene>
    <name evidence="4" type="primary">LOC34624587</name>
</gene>